<feature type="region of interest" description="Disordered" evidence="1">
    <location>
        <begin position="1"/>
        <end position="74"/>
    </location>
</feature>
<reference evidence="2" key="1">
    <citation type="submission" date="2020-04" db="EMBL/GenBank/DDBJ databases">
        <title>Hybrid Assembly of Korean Phytophthora infestans isolates.</title>
        <authorList>
            <person name="Prokchorchik M."/>
            <person name="Lee Y."/>
            <person name="Seo J."/>
            <person name="Cho J.-H."/>
            <person name="Park Y.-E."/>
            <person name="Jang D.-C."/>
            <person name="Im J.-S."/>
            <person name="Choi J.-G."/>
            <person name="Park H.-J."/>
            <person name="Lee G.-B."/>
            <person name="Lee Y.-G."/>
            <person name="Hong S.-Y."/>
            <person name="Cho K."/>
            <person name="Sohn K.H."/>
        </authorList>
    </citation>
    <scope>NUCLEOTIDE SEQUENCE</scope>
    <source>
        <strain evidence="2">KR_1_A1</strain>
    </source>
</reference>
<proteinExistence type="predicted"/>
<feature type="compositionally biased region" description="Basic and acidic residues" evidence="1">
    <location>
        <begin position="1"/>
        <end position="17"/>
    </location>
</feature>
<dbReference type="AlphaFoldDB" id="A0A833SCT0"/>
<evidence type="ECO:0000313" key="3">
    <source>
        <dbReference type="Proteomes" id="UP000602510"/>
    </source>
</evidence>
<evidence type="ECO:0000256" key="1">
    <source>
        <dbReference type="SAM" id="MobiDB-lite"/>
    </source>
</evidence>
<sequence length="74" mass="7983">MATSRNADDDAGERARDEDEDSDSPPTQLADTHAVGVEIRLNGAAPKVGRPRTNCGNQKQKAKAALKEYTQGMR</sequence>
<protein>
    <submittedName>
        <fullName evidence="2">Uncharacterized protein</fullName>
    </submittedName>
</protein>
<dbReference type="Proteomes" id="UP000602510">
    <property type="component" value="Unassembled WGS sequence"/>
</dbReference>
<accession>A0A833SCT0</accession>
<organism evidence="2 3">
    <name type="scientific">Phytophthora infestans</name>
    <name type="common">Potato late blight agent</name>
    <name type="synonym">Botrytis infestans</name>
    <dbReference type="NCBI Taxonomy" id="4787"/>
    <lineage>
        <taxon>Eukaryota</taxon>
        <taxon>Sar</taxon>
        <taxon>Stramenopiles</taxon>
        <taxon>Oomycota</taxon>
        <taxon>Peronosporomycetes</taxon>
        <taxon>Peronosporales</taxon>
        <taxon>Peronosporaceae</taxon>
        <taxon>Phytophthora</taxon>
    </lineage>
</organism>
<dbReference type="EMBL" id="WSZM01000176">
    <property type="protein sequence ID" value="KAF4039331.1"/>
    <property type="molecule type" value="Genomic_DNA"/>
</dbReference>
<evidence type="ECO:0000313" key="2">
    <source>
        <dbReference type="EMBL" id="KAF4039331.1"/>
    </source>
</evidence>
<gene>
    <name evidence="2" type="ORF">GN244_ATG08464</name>
</gene>
<name>A0A833SCT0_PHYIN</name>
<comment type="caution">
    <text evidence="2">The sequence shown here is derived from an EMBL/GenBank/DDBJ whole genome shotgun (WGS) entry which is preliminary data.</text>
</comment>
<keyword evidence="3" id="KW-1185">Reference proteome</keyword>